<dbReference type="FunFam" id="3.40.50.720:FF:000084">
    <property type="entry name" value="Short-chain dehydrogenase reductase"/>
    <property type="match status" value="1"/>
</dbReference>
<evidence type="ECO:0000256" key="1">
    <source>
        <dbReference type="ARBA" id="ARBA00006484"/>
    </source>
</evidence>
<dbReference type="PANTHER" id="PTHR43669:SF8">
    <property type="entry name" value="SHORT-CHAIN TYPE DEHYDROGENASE_REDUCTASE-RELATED"/>
    <property type="match status" value="1"/>
</dbReference>
<organism evidence="6 7">
    <name type="scientific">Burkholderia gladioli</name>
    <name type="common">Pseudomonas marginata</name>
    <name type="synonym">Phytomonas marginata</name>
    <dbReference type="NCBI Taxonomy" id="28095"/>
    <lineage>
        <taxon>Bacteria</taxon>
        <taxon>Pseudomonadati</taxon>
        <taxon>Pseudomonadota</taxon>
        <taxon>Betaproteobacteria</taxon>
        <taxon>Burkholderiales</taxon>
        <taxon>Burkholderiaceae</taxon>
        <taxon>Burkholderia</taxon>
    </lineage>
</organism>
<comment type="caution">
    <text evidence="6">The sequence shown here is derived from an EMBL/GenBank/DDBJ whole genome shotgun (WGS) entry which is preliminary data.</text>
</comment>
<dbReference type="SMART" id="SM00822">
    <property type="entry name" value="PKS_KR"/>
    <property type="match status" value="1"/>
</dbReference>
<feature type="region of interest" description="Disordered" evidence="4">
    <location>
        <begin position="54"/>
        <end position="73"/>
    </location>
</feature>
<dbReference type="PRINTS" id="PR00081">
    <property type="entry name" value="GDHRDH"/>
</dbReference>
<dbReference type="PANTHER" id="PTHR43669">
    <property type="entry name" value="5-KETO-D-GLUCONATE 5-REDUCTASE"/>
    <property type="match status" value="1"/>
</dbReference>
<dbReference type="SUPFAM" id="SSF51735">
    <property type="entry name" value="NAD(P)-binding Rossmann-fold domains"/>
    <property type="match status" value="1"/>
</dbReference>
<gene>
    <name evidence="6" type="ORF">CRM94_12920</name>
</gene>
<evidence type="ECO:0000313" key="6">
    <source>
        <dbReference type="EMBL" id="PEH42981.1"/>
    </source>
</evidence>
<evidence type="ECO:0000313" key="7">
    <source>
        <dbReference type="Proteomes" id="UP000220629"/>
    </source>
</evidence>
<feature type="domain" description="Ketoreductase" evidence="5">
    <location>
        <begin position="81"/>
        <end position="260"/>
    </location>
</feature>
<evidence type="ECO:0000256" key="3">
    <source>
        <dbReference type="RuleBase" id="RU000363"/>
    </source>
</evidence>
<dbReference type="InterPro" id="IPR002347">
    <property type="entry name" value="SDR_fam"/>
</dbReference>
<evidence type="ECO:0000256" key="2">
    <source>
        <dbReference type="ARBA" id="ARBA00023002"/>
    </source>
</evidence>
<dbReference type="EMBL" id="PDDY01000001">
    <property type="protein sequence ID" value="PEH42981.1"/>
    <property type="molecule type" value="Genomic_DNA"/>
</dbReference>
<dbReference type="PRINTS" id="PR00080">
    <property type="entry name" value="SDRFAMILY"/>
</dbReference>
<keyword evidence="2" id="KW-0560">Oxidoreductase</keyword>
<dbReference type="InterPro" id="IPR057326">
    <property type="entry name" value="KR_dom"/>
</dbReference>
<dbReference type="CDD" id="cd05233">
    <property type="entry name" value="SDR_c"/>
    <property type="match status" value="1"/>
</dbReference>
<dbReference type="Proteomes" id="UP000220629">
    <property type="component" value="Unassembled WGS sequence"/>
</dbReference>
<accession>A0A2A7SHE9</accession>
<evidence type="ECO:0000256" key="4">
    <source>
        <dbReference type="SAM" id="MobiDB-lite"/>
    </source>
</evidence>
<dbReference type="Pfam" id="PF00106">
    <property type="entry name" value="adh_short"/>
    <property type="match status" value="1"/>
</dbReference>
<name>A0A2A7SHE9_BURGA</name>
<dbReference type="Gene3D" id="3.40.50.720">
    <property type="entry name" value="NAD(P)-binding Rossmann-like Domain"/>
    <property type="match status" value="1"/>
</dbReference>
<dbReference type="AlphaFoldDB" id="A0A2A7SHE9"/>
<sequence length="315" mass="32870">MSRVRARIAARGCVLQPCANLPAAIARARGDNARPGRARVSRIGRGIHLSGQVSIPQGGNAVPPATDTQAPDPRLRLLDGRNAFVTGGGRGLGAAICRELARAGAAVVVADRDAANAERVAAELVQLGARSGAQALDVADDSSVRRALQGAQQTLGRVDIVINNAAIDITAPIDEIDAEAWHRVLMTNLYGPYLVSRAVVPSMKAHGGGHIVNIASTASKRAWPNASAYHATKWGLLGLSHALHAELRPAGIGVSAIVAGGMRTPFLLDRFPEIDVETLQAPENVAAAVRFVLTQPPGTVVPELMVLPTGETSWP</sequence>
<protein>
    <submittedName>
        <fullName evidence="6">NAD(P)-dependent oxidoreductase</fullName>
    </submittedName>
</protein>
<dbReference type="InterPro" id="IPR036291">
    <property type="entry name" value="NAD(P)-bd_dom_sf"/>
</dbReference>
<comment type="similarity">
    <text evidence="1 3">Belongs to the short-chain dehydrogenases/reductases (SDR) family.</text>
</comment>
<proteinExistence type="inferred from homology"/>
<evidence type="ECO:0000259" key="5">
    <source>
        <dbReference type="SMART" id="SM00822"/>
    </source>
</evidence>
<reference evidence="7" key="1">
    <citation type="submission" date="2017-09" db="EMBL/GenBank/DDBJ databases">
        <title>FDA dAtabase for Regulatory Grade micrObial Sequences (FDA-ARGOS): Supporting development and validation of Infectious Disease Dx tests.</title>
        <authorList>
            <person name="Minogue T."/>
            <person name="Wolcott M."/>
            <person name="Wasieloski L."/>
            <person name="Aguilar W."/>
            <person name="Moore D."/>
            <person name="Tallon L."/>
            <person name="Sadzewicz L."/>
            <person name="Ott S."/>
            <person name="Zhao X."/>
            <person name="Nagaraj S."/>
            <person name="Vavikolanu K."/>
            <person name="Aluvathingal J."/>
            <person name="Nadendla S."/>
            <person name="Sichtig H."/>
        </authorList>
    </citation>
    <scope>NUCLEOTIDE SEQUENCE [LARGE SCALE GENOMIC DNA]</scope>
    <source>
        <strain evidence="7">FDAARGOS_390</strain>
    </source>
</reference>
<dbReference type="GO" id="GO:0016491">
    <property type="term" value="F:oxidoreductase activity"/>
    <property type="evidence" value="ECO:0007669"/>
    <property type="project" value="UniProtKB-KW"/>
</dbReference>